<dbReference type="NCBIfam" id="TIGR01806">
    <property type="entry name" value="CM_mono2"/>
    <property type="match status" value="1"/>
</dbReference>
<evidence type="ECO:0000256" key="3">
    <source>
        <dbReference type="ARBA" id="ARBA00022729"/>
    </source>
</evidence>
<dbReference type="GO" id="GO:0046417">
    <property type="term" value="P:chorismate metabolic process"/>
    <property type="evidence" value="ECO:0007669"/>
    <property type="project" value="InterPro"/>
</dbReference>
<gene>
    <name evidence="6" type="ORF">SAMN05444168_1477</name>
</gene>
<protein>
    <recommendedName>
        <fullName evidence="2">chorismate mutase</fullName>
        <ecNumber evidence="2">5.4.99.5</ecNumber>
    </recommendedName>
</protein>
<dbReference type="InterPro" id="IPR036263">
    <property type="entry name" value="Chorismate_II_sf"/>
</dbReference>
<evidence type="ECO:0000313" key="7">
    <source>
        <dbReference type="Proteomes" id="UP000184693"/>
    </source>
</evidence>
<dbReference type="PROSITE" id="PS51168">
    <property type="entry name" value="CHORISMATE_MUT_2"/>
    <property type="match status" value="1"/>
</dbReference>
<dbReference type="InterPro" id="IPR008240">
    <property type="entry name" value="Chorismate_mutase_periplasmic"/>
</dbReference>
<keyword evidence="4" id="KW-0413">Isomerase</keyword>
<dbReference type="GO" id="GO:0004106">
    <property type="term" value="F:chorismate mutase activity"/>
    <property type="evidence" value="ECO:0007669"/>
    <property type="project" value="UniProtKB-EC"/>
</dbReference>
<proteinExistence type="predicted"/>
<feature type="domain" description="Chorismate mutase" evidence="5">
    <location>
        <begin position="47"/>
        <end position="141"/>
    </location>
</feature>
<dbReference type="InterPro" id="IPR002701">
    <property type="entry name" value="CM_II_prokaryot"/>
</dbReference>
<dbReference type="InterPro" id="IPR036979">
    <property type="entry name" value="CM_dom_sf"/>
</dbReference>
<dbReference type="PANTHER" id="PTHR38041:SF2">
    <property type="entry name" value="SECRETED CHORISMATE MUTASE"/>
    <property type="match status" value="1"/>
</dbReference>
<evidence type="ECO:0000256" key="4">
    <source>
        <dbReference type="ARBA" id="ARBA00023235"/>
    </source>
</evidence>
<dbReference type="Proteomes" id="UP000184693">
    <property type="component" value="Unassembled WGS sequence"/>
</dbReference>
<evidence type="ECO:0000256" key="1">
    <source>
        <dbReference type="ARBA" id="ARBA00004817"/>
    </source>
</evidence>
<organism evidence="6 7">
    <name type="scientific">Paraburkholderia phenazinium</name>
    <dbReference type="NCBI Taxonomy" id="60549"/>
    <lineage>
        <taxon>Bacteria</taxon>
        <taxon>Pseudomonadati</taxon>
        <taxon>Pseudomonadota</taxon>
        <taxon>Betaproteobacteria</taxon>
        <taxon>Burkholderiales</taxon>
        <taxon>Burkholderiaceae</taxon>
        <taxon>Paraburkholderia</taxon>
    </lineage>
</organism>
<dbReference type="SMART" id="SM00830">
    <property type="entry name" value="CM_2"/>
    <property type="match status" value="1"/>
</dbReference>
<dbReference type="GO" id="GO:0009697">
    <property type="term" value="P:salicylic acid biosynthetic process"/>
    <property type="evidence" value="ECO:0007669"/>
    <property type="project" value="TreeGrafter"/>
</dbReference>
<comment type="pathway">
    <text evidence="1">Metabolic intermediate biosynthesis; prephenate biosynthesis; prephenate from chorismate: step 1/1.</text>
</comment>
<evidence type="ECO:0000256" key="2">
    <source>
        <dbReference type="ARBA" id="ARBA00012404"/>
    </source>
</evidence>
<dbReference type="NCBIfam" id="NF006741">
    <property type="entry name" value="PRK09269.1"/>
    <property type="match status" value="1"/>
</dbReference>
<reference evidence="6 7" key="1">
    <citation type="submission" date="2016-11" db="EMBL/GenBank/DDBJ databases">
        <authorList>
            <person name="Jaros S."/>
            <person name="Januszkiewicz K."/>
            <person name="Wedrychowicz H."/>
        </authorList>
    </citation>
    <scope>NUCLEOTIDE SEQUENCE [LARGE SCALE GENOMIC DNA]</scope>
    <source>
        <strain evidence="6 7">GAS86</strain>
    </source>
</reference>
<dbReference type="AlphaFoldDB" id="A0A1N6FDE1"/>
<dbReference type="Pfam" id="PF01817">
    <property type="entry name" value="CM_2"/>
    <property type="match status" value="1"/>
</dbReference>
<keyword evidence="3" id="KW-0732">Signal</keyword>
<dbReference type="EC" id="5.4.99.5" evidence="2"/>
<sequence>MFAHVSRFIPVALPPHRLFFRLFSLDCPVAPLMNRLYRSGVLCALALCAASTLSPRLAHADSDDTALTNLISLVSQRLALAEPVARWKWANHQAITDAPREAALLDDVAKRAAAAQVDPEFARAFFQDQIDASKEVQNALFATWRSTRPPEGAPPDLATSTRPQLDRLTKSMIAGLARVQTLRTAQDCPSRVAQGIANWNSLTRYDSARSGALTHALGHVCESGGVGATG</sequence>
<dbReference type="SUPFAM" id="SSF48600">
    <property type="entry name" value="Chorismate mutase II"/>
    <property type="match status" value="1"/>
</dbReference>
<dbReference type="PANTHER" id="PTHR38041">
    <property type="entry name" value="CHORISMATE MUTASE"/>
    <property type="match status" value="1"/>
</dbReference>
<evidence type="ECO:0000313" key="6">
    <source>
        <dbReference type="EMBL" id="SIN93272.1"/>
    </source>
</evidence>
<dbReference type="InterPro" id="IPR051331">
    <property type="entry name" value="Chorismate_mutase-related"/>
</dbReference>
<dbReference type="Gene3D" id="1.20.59.10">
    <property type="entry name" value="Chorismate mutase"/>
    <property type="match status" value="1"/>
</dbReference>
<evidence type="ECO:0000259" key="5">
    <source>
        <dbReference type="PROSITE" id="PS51168"/>
    </source>
</evidence>
<dbReference type="UniPathway" id="UPA00120">
    <property type="reaction ID" value="UER00203"/>
</dbReference>
<dbReference type="EMBL" id="FSRM01000001">
    <property type="protein sequence ID" value="SIN93272.1"/>
    <property type="molecule type" value="Genomic_DNA"/>
</dbReference>
<accession>A0A1N6FDE1</accession>
<name>A0A1N6FDE1_9BURK</name>